<dbReference type="InterPro" id="IPR001841">
    <property type="entry name" value="Znf_RING"/>
</dbReference>
<dbReference type="PROSITE" id="PS50011">
    <property type="entry name" value="PROTEIN_KINASE_DOM"/>
    <property type="match status" value="1"/>
</dbReference>
<evidence type="ECO:0000313" key="7">
    <source>
        <dbReference type="EMBL" id="EKX38184.1"/>
    </source>
</evidence>
<dbReference type="Gene3D" id="3.30.200.20">
    <property type="entry name" value="Phosphorylase Kinase, domain 1"/>
    <property type="match status" value="1"/>
</dbReference>
<keyword evidence="1" id="KW-0547">Nucleotide-binding</keyword>
<dbReference type="Proteomes" id="UP000011087">
    <property type="component" value="Unassembled WGS sequence"/>
</dbReference>
<keyword evidence="3" id="KW-0479">Metal-binding</keyword>
<dbReference type="Pfam" id="PF07714">
    <property type="entry name" value="PK_Tyr_Ser-Thr"/>
    <property type="match status" value="1"/>
</dbReference>
<dbReference type="PANTHER" id="PTHR44329">
    <property type="entry name" value="SERINE/THREONINE-PROTEIN KINASE TNNI3K-RELATED"/>
    <property type="match status" value="1"/>
</dbReference>
<dbReference type="GO" id="GO:0005524">
    <property type="term" value="F:ATP binding"/>
    <property type="evidence" value="ECO:0007669"/>
    <property type="project" value="UniProtKB-KW"/>
</dbReference>
<dbReference type="Pfam" id="PF13229">
    <property type="entry name" value="Beta_helix"/>
    <property type="match status" value="1"/>
</dbReference>
<dbReference type="EMBL" id="JH993051">
    <property type="protein sequence ID" value="EKX38184.1"/>
    <property type="molecule type" value="Genomic_DNA"/>
</dbReference>
<dbReference type="InterPro" id="IPR013083">
    <property type="entry name" value="Znf_RING/FYVE/PHD"/>
</dbReference>
<dbReference type="GO" id="GO:0004674">
    <property type="term" value="F:protein serine/threonine kinase activity"/>
    <property type="evidence" value="ECO:0007669"/>
    <property type="project" value="TreeGrafter"/>
</dbReference>
<dbReference type="HOGENOM" id="CLU_405708_0_0_1"/>
<evidence type="ECO:0000259" key="5">
    <source>
        <dbReference type="PROSITE" id="PS50011"/>
    </source>
</evidence>
<dbReference type="InterPro" id="IPR001245">
    <property type="entry name" value="Ser-Thr/Tyr_kinase_cat_dom"/>
</dbReference>
<dbReference type="PROSITE" id="PS50089">
    <property type="entry name" value="ZF_RING_2"/>
    <property type="match status" value="1"/>
</dbReference>
<dbReference type="Gene3D" id="1.10.510.10">
    <property type="entry name" value="Transferase(Phosphotransferase) domain 1"/>
    <property type="match status" value="1"/>
</dbReference>
<dbReference type="InterPro" id="IPR008271">
    <property type="entry name" value="Ser/Thr_kinase_AS"/>
</dbReference>
<dbReference type="InterPro" id="IPR051681">
    <property type="entry name" value="Ser/Thr_Kinases-Pseudokinases"/>
</dbReference>
<name>L1IQM6_GUITC</name>
<accession>L1IQM6</accession>
<evidence type="ECO:0000256" key="1">
    <source>
        <dbReference type="ARBA" id="ARBA00022741"/>
    </source>
</evidence>
<evidence type="ECO:0008006" key="10">
    <source>
        <dbReference type="Google" id="ProtNLM"/>
    </source>
</evidence>
<dbReference type="InterPro" id="IPR000719">
    <property type="entry name" value="Prot_kinase_dom"/>
</dbReference>
<evidence type="ECO:0000313" key="8">
    <source>
        <dbReference type="EnsemblProtists" id="EKX38184"/>
    </source>
</evidence>
<dbReference type="STRING" id="905079.L1IQM6"/>
<protein>
    <recommendedName>
        <fullName evidence="10">Protein kinase domain-containing protein</fullName>
    </recommendedName>
</protein>
<dbReference type="eggNOG" id="KOG0192">
    <property type="taxonomic scope" value="Eukaryota"/>
</dbReference>
<dbReference type="RefSeq" id="XP_005825164.1">
    <property type="nucleotide sequence ID" value="XM_005825107.1"/>
</dbReference>
<dbReference type="AlphaFoldDB" id="L1IQM6"/>
<feature type="domain" description="RING-type" evidence="6">
    <location>
        <begin position="14"/>
        <end position="54"/>
    </location>
</feature>
<evidence type="ECO:0000256" key="3">
    <source>
        <dbReference type="PROSITE-ProRule" id="PRU00175"/>
    </source>
</evidence>
<dbReference type="SMART" id="SM00220">
    <property type="entry name" value="S_TKc"/>
    <property type="match status" value="1"/>
</dbReference>
<dbReference type="InterPro" id="IPR012334">
    <property type="entry name" value="Pectin_lyas_fold"/>
</dbReference>
<dbReference type="CDD" id="cd13999">
    <property type="entry name" value="STKc_MAP3K-like"/>
    <property type="match status" value="1"/>
</dbReference>
<keyword evidence="9" id="KW-1185">Reference proteome</keyword>
<sequence length="678" mass="74528">MVRCMRKGHGALECPVCLQLFNRPVTPVNAECRCTFCESCFVNLVKFGGRCTKCGRGLPRDPMQAVVNAEVLEAIQAFQQYGGEDAEYATLMTGLKGKPDRPKYQILNMEEFKLDPKPLASGAYGQVFRGTWLKQNLPVAVKKVLRTSVMSREQTIESFRKEAEILAMLDHPHVLKLYGAVLDEENICIVTELVPGGSLFDLIHTKPLLKPEAVIAISTGVCKGMTYLHSMGIIHRDLKPGNLLMGAVASPSGPQLVVKVADFGLARVQDSARTMTGGIGTSQYTAPEVLRSERYDHKADVYSFGVILWEIHARKIPYSEMNQMQIAVAVATQDQRPPPPKNCPAPFWQLMQTRPHDRPSFPEVLSQLEDMQFVFNLAASAHGSIRASSAMRQQQSQQNANALQQQKQLAEQQMRMNNLQIDPHARPAANINYSPQSPMEHLNTPPAEAVSPNMQQYRESKNLYVPEMFATISEAIANAQMEDQIFVSPGHYVETISIRNLTVSIVGNGNMQNILLEGPTGAMVISQEGGLVRISNLMIRSADAPAYKLVGGQLIMEDCNVSGGKMGLWAYGGCECCIRRSVICRCDRQGMYLGEKCVAVVESCSIFENGDHGILVLNDGARLSMTRSMVSYNQGAAVAIDQFAGGKVENNDLRNNMQGPCLVGVQSQNLVSVTNNLT</sequence>
<keyword evidence="2" id="KW-0067">ATP-binding</keyword>
<dbReference type="GO" id="GO:0008270">
    <property type="term" value="F:zinc ion binding"/>
    <property type="evidence" value="ECO:0007669"/>
    <property type="project" value="UniProtKB-KW"/>
</dbReference>
<evidence type="ECO:0000256" key="4">
    <source>
        <dbReference type="SAM" id="Coils"/>
    </source>
</evidence>
<organism evidence="7">
    <name type="scientific">Guillardia theta (strain CCMP2712)</name>
    <name type="common">Cryptophyte</name>
    <dbReference type="NCBI Taxonomy" id="905079"/>
    <lineage>
        <taxon>Eukaryota</taxon>
        <taxon>Cryptophyceae</taxon>
        <taxon>Pyrenomonadales</taxon>
        <taxon>Geminigeraceae</taxon>
        <taxon>Guillardia</taxon>
    </lineage>
</organism>
<dbReference type="OMA" id="MRILVRP"/>
<dbReference type="InterPro" id="IPR011009">
    <property type="entry name" value="Kinase-like_dom_sf"/>
</dbReference>
<keyword evidence="4" id="KW-0175">Coiled coil</keyword>
<dbReference type="KEGG" id="gtt:GUITHDRAFT_165291"/>
<keyword evidence="3" id="KW-0862">Zinc</keyword>
<reference evidence="9" key="2">
    <citation type="submission" date="2012-11" db="EMBL/GenBank/DDBJ databases">
        <authorList>
            <person name="Kuo A."/>
            <person name="Curtis B.A."/>
            <person name="Tanifuji G."/>
            <person name="Burki F."/>
            <person name="Gruber A."/>
            <person name="Irimia M."/>
            <person name="Maruyama S."/>
            <person name="Arias M.C."/>
            <person name="Ball S.G."/>
            <person name="Gile G.H."/>
            <person name="Hirakawa Y."/>
            <person name="Hopkins J.F."/>
            <person name="Rensing S.A."/>
            <person name="Schmutz J."/>
            <person name="Symeonidi A."/>
            <person name="Elias M."/>
            <person name="Eveleigh R.J."/>
            <person name="Herman E.K."/>
            <person name="Klute M.J."/>
            <person name="Nakayama T."/>
            <person name="Obornik M."/>
            <person name="Reyes-Prieto A."/>
            <person name="Armbrust E.V."/>
            <person name="Aves S.J."/>
            <person name="Beiko R.G."/>
            <person name="Coutinho P."/>
            <person name="Dacks J.B."/>
            <person name="Durnford D.G."/>
            <person name="Fast N.M."/>
            <person name="Green B.R."/>
            <person name="Grisdale C."/>
            <person name="Hempe F."/>
            <person name="Henrissat B."/>
            <person name="Hoppner M.P."/>
            <person name="Ishida K.-I."/>
            <person name="Kim E."/>
            <person name="Koreny L."/>
            <person name="Kroth P.G."/>
            <person name="Liu Y."/>
            <person name="Malik S.-B."/>
            <person name="Maier U.G."/>
            <person name="McRose D."/>
            <person name="Mock T."/>
            <person name="Neilson J.A."/>
            <person name="Onodera N.T."/>
            <person name="Poole A.M."/>
            <person name="Pritham E.J."/>
            <person name="Richards T.A."/>
            <person name="Rocap G."/>
            <person name="Roy S.W."/>
            <person name="Sarai C."/>
            <person name="Schaack S."/>
            <person name="Shirato S."/>
            <person name="Slamovits C.H."/>
            <person name="Spencer D.F."/>
            <person name="Suzuki S."/>
            <person name="Worden A.Z."/>
            <person name="Zauner S."/>
            <person name="Barry K."/>
            <person name="Bell C."/>
            <person name="Bharti A.K."/>
            <person name="Crow J.A."/>
            <person name="Grimwood J."/>
            <person name="Kramer R."/>
            <person name="Lindquist E."/>
            <person name="Lucas S."/>
            <person name="Salamov A."/>
            <person name="McFadden G.I."/>
            <person name="Lane C.E."/>
            <person name="Keeling P.J."/>
            <person name="Gray M.W."/>
            <person name="Grigoriev I.V."/>
            <person name="Archibald J.M."/>
        </authorList>
    </citation>
    <scope>NUCLEOTIDE SEQUENCE</scope>
    <source>
        <strain evidence="9">CCMP2712</strain>
    </source>
</reference>
<dbReference type="PANTHER" id="PTHR44329:SF298">
    <property type="entry name" value="MIXED LINEAGE KINASE DOMAIN-LIKE PROTEIN"/>
    <property type="match status" value="1"/>
</dbReference>
<reference evidence="7 9" key="1">
    <citation type="journal article" date="2012" name="Nature">
        <title>Algal genomes reveal evolutionary mosaicism and the fate of nucleomorphs.</title>
        <authorList>
            <consortium name="DOE Joint Genome Institute"/>
            <person name="Curtis B.A."/>
            <person name="Tanifuji G."/>
            <person name="Burki F."/>
            <person name="Gruber A."/>
            <person name="Irimia M."/>
            <person name="Maruyama S."/>
            <person name="Arias M.C."/>
            <person name="Ball S.G."/>
            <person name="Gile G.H."/>
            <person name="Hirakawa Y."/>
            <person name="Hopkins J.F."/>
            <person name="Kuo A."/>
            <person name="Rensing S.A."/>
            <person name="Schmutz J."/>
            <person name="Symeonidi A."/>
            <person name="Elias M."/>
            <person name="Eveleigh R.J."/>
            <person name="Herman E.K."/>
            <person name="Klute M.J."/>
            <person name="Nakayama T."/>
            <person name="Obornik M."/>
            <person name="Reyes-Prieto A."/>
            <person name="Armbrust E.V."/>
            <person name="Aves S.J."/>
            <person name="Beiko R.G."/>
            <person name="Coutinho P."/>
            <person name="Dacks J.B."/>
            <person name="Durnford D.G."/>
            <person name="Fast N.M."/>
            <person name="Green B.R."/>
            <person name="Grisdale C.J."/>
            <person name="Hempel F."/>
            <person name="Henrissat B."/>
            <person name="Hoppner M.P."/>
            <person name="Ishida K."/>
            <person name="Kim E."/>
            <person name="Koreny L."/>
            <person name="Kroth P.G."/>
            <person name="Liu Y."/>
            <person name="Malik S.B."/>
            <person name="Maier U.G."/>
            <person name="McRose D."/>
            <person name="Mock T."/>
            <person name="Neilson J.A."/>
            <person name="Onodera N.T."/>
            <person name="Poole A.M."/>
            <person name="Pritham E.J."/>
            <person name="Richards T.A."/>
            <person name="Rocap G."/>
            <person name="Roy S.W."/>
            <person name="Sarai C."/>
            <person name="Schaack S."/>
            <person name="Shirato S."/>
            <person name="Slamovits C.H."/>
            <person name="Spencer D.F."/>
            <person name="Suzuki S."/>
            <person name="Worden A.Z."/>
            <person name="Zauner S."/>
            <person name="Barry K."/>
            <person name="Bell C."/>
            <person name="Bharti A.K."/>
            <person name="Crow J.A."/>
            <person name="Grimwood J."/>
            <person name="Kramer R."/>
            <person name="Lindquist E."/>
            <person name="Lucas S."/>
            <person name="Salamov A."/>
            <person name="McFadden G.I."/>
            <person name="Lane C.E."/>
            <person name="Keeling P.J."/>
            <person name="Gray M.W."/>
            <person name="Grigoriev I.V."/>
            <person name="Archibald J.M."/>
        </authorList>
    </citation>
    <scope>NUCLEOTIDE SEQUENCE</scope>
    <source>
        <strain evidence="7 9">CCMP2712</strain>
    </source>
</reference>
<dbReference type="OrthoDB" id="69842at2759"/>
<evidence type="ECO:0000256" key="2">
    <source>
        <dbReference type="ARBA" id="ARBA00022840"/>
    </source>
</evidence>
<dbReference type="Gene3D" id="2.160.20.10">
    <property type="entry name" value="Single-stranded right-handed beta-helix, Pectin lyase-like"/>
    <property type="match status" value="1"/>
</dbReference>
<evidence type="ECO:0000313" key="9">
    <source>
        <dbReference type="Proteomes" id="UP000011087"/>
    </source>
</evidence>
<dbReference type="GeneID" id="17294907"/>
<reference evidence="8" key="3">
    <citation type="submission" date="2016-03" db="UniProtKB">
        <authorList>
            <consortium name="EnsemblProtists"/>
        </authorList>
    </citation>
    <scope>IDENTIFICATION</scope>
</reference>
<feature type="coiled-coil region" evidence="4">
    <location>
        <begin position="392"/>
        <end position="422"/>
    </location>
</feature>
<dbReference type="Gene3D" id="3.30.40.10">
    <property type="entry name" value="Zinc/RING finger domain, C3HC4 (zinc finger)"/>
    <property type="match status" value="1"/>
</dbReference>
<evidence type="ECO:0000259" key="6">
    <source>
        <dbReference type="PROSITE" id="PS50089"/>
    </source>
</evidence>
<dbReference type="PaxDb" id="55529-EKX38184"/>
<keyword evidence="3" id="KW-0863">Zinc-finger</keyword>
<dbReference type="InterPro" id="IPR011050">
    <property type="entry name" value="Pectin_lyase_fold/virulence"/>
</dbReference>
<dbReference type="InterPro" id="IPR039448">
    <property type="entry name" value="Beta_helix"/>
</dbReference>
<proteinExistence type="predicted"/>
<dbReference type="PROSITE" id="PS00108">
    <property type="entry name" value="PROTEIN_KINASE_ST"/>
    <property type="match status" value="1"/>
</dbReference>
<gene>
    <name evidence="7" type="ORF">GUITHDRAFT_165291</name>
</gene>
<dbReference type="EnsemblProtists" id="EKX38184">
    <property type="protein sequence ID" value="EKX38184"/>
    <property type="gene ID" value="GUITHDRAFT_165291"/>
</dbReference>
<dbReference type="SUPFAM" id="SSF57850">
    <property type="entry name" value="RING/U-box"/>
    <property type="match status" value="1"/>
</dbReference>
<dbReference type="SUPFAM" id="SSF56112">
    <property type="entry name" value="Protein kinase-like (PK-like)"/>
    <property type="match status" value="1"/>
</dbReference>
<feature type="domain" description="Protein kinase" evidence="5">
    <location>
        <begin position="113"/>
        <end position="374"/>
    </location>
</feature>
<dbReference type="SUPFAM" id="SSF51126">
    <property type="entry name" value="Pectin lyase-like"/>
    <property type="match status" value="1"/>
</dbReference>